<dbReference type="AlphaFoldDB" id="A0A1N7J359"/>
<evidence type="ECO:0000259" key="1">
    <source>
        <dbReference type="PROSITE" id="PS51724"/>
    </source>
</evidence>
<dbReference type="GO" id="GO:0042834">
    <property type="term" value="F:peptidoglycan binding"/>
    <property type="evidence" value="ECO:0007669"/>
    <property type="project" value="InterPro"/>
</dbReference>
<dbReference type="InterPro" id="IPR007730">
    <property type="entry name" value="SPOR-like_dom"/>
</dbReference>
<name>A0A1N7J359_9GAMM</name>
<gene>
    <name evidence="2" type="ORF">SAMN05421760_101540</name>
</gene>
<dbReference type="STRING" id="619304.SAMN05421760_101540"/>
<dbReference type="Pfam" id="PF05036">
    <property type="entry name" value="SPOR"/>
    <property type="match status" value="1"/>
</dbReference>
<organism evidence="2 3">
    <name type="scientific">Neptunomonas antarctica</name>
    <dbReference type="NCBI Taxonomy" id="619304"/>
    <lineage>
        <taxon>Bacteria</taxon>
        <taxon>Pseudomonadati</taxon>
        <taxon>Pseudomonadota</taxon>
        <taxon>Gammaproteobacteria</taxon>
        <taxon>Oceanospirillales</taxon>
        <taxon>Oceanospirillaceae</taxon>
        <taxon>Neptunomonas</taxon>
    </lineage>
</organism>
<dbReference type="InterPro" id="IPR036680">
    <property type="entry name" value="SPOR-like_sf"/>
</dbReference>
<protein>
    <submittedName>
        <fullName evidence="2">Sporulation related domain-containing protein</fullName>
    </submittedName>
</protein>
<dbReference type="InterPro" id="IPR049945">
    <property type="entry name" value="AAA_22"/>
</dbReference>
<proteinExistence type="predicted"/>
<dbReference type="SUPFAM" id="SSF52540">
    <property type="entry name" value="P-loop containing nucleoside triphosphate hydrolases"/>
    <property type="match status" value="1"/>
</dbReference>
<dbReference type="InterPro" id="IPR027417">
    <property type="entry name" value="P-loop_NTPase"/>
</dbReference>
<dbReference type="RefSeq" id="WP_054342720.1">
    <property type="nucleotide sequence ID" value="NZ_FTOE01000001.1"/>
</dbReference>
<dbReference type="GO" id="GO:0016887">
    <property type="term" value="F:ATP hydrolysis activity"/>
    <property type="evidence" value="ECO:0007669"/>
    <property type="project" value="InterPro"/>
</dbReference>
<feature type="domain" description="SPOR" evidence="1">
    <location>
        <begin position="446"/>
        <end position="524"/>
    </location>
</feature>
<evidence type="ECO:0000313" key="3">
    <source>
        <dbReference type="Proteomes" id="UP000185999"/>
    </source>
</evidence>
<dbReference type="Gene3D" id="3.30.70.1070">
    <property type="entry name" value="Sporulation related repeat"/>
    <property type="match status" value="1"/>
</dbReference>
<dbReference type="EMBL" id="FTOE01000001">
    <property type="protein sequence ID" value="SIS43780.1"/>
    <property type="molecule type" value="Genomic_DNA"/>
</dbReference>
<accession>A0A1N7J359</accession>
<reference evidence="3" key="1">
    <citation type="submission" date="2017-01" db="EMBL/GenBank/DDBJ databases">
        <authorList>
            <person name="Varghese N."/>
            <person name="Submissions S."/>
        </authorList>
    </citation>
    <scope>NUCLEOTIDE SEQUENCE [LARGE SCALE GENOMIC DNA]</scope>
    <source>
        <strain evidence="3">DSM 22306</strain>
    </source>
</reference>
<sequence length="535" mass="58631">MSQQFYFEPPSRMQLADKMAHLLRYSDFLIVIAGPEGSGKSSVTQRLALVARTPDIHQIIVTLEGETDALQLARQCAKLVSDEYADGLDPLTILHNQSRALHDVGQHLLIVIDNAEWLNDEAVELLAGLLVSGTGKPKIVLCGEDSLVSRLTSLSLYELLEGRLHLERLNPFTEDEAKEFLSLRFSAQQDLNKQELRSIYSVSGGYPGRLTSAASELYRSGRVVARASILPLPIPHIVGISLVLLGVLSVSLWKVLQDDNTLVEPQVVDGRVSVPLNVSVDPTVESDSRSESINEMQSALSKLLADQEQVLRKESVLEGRASVENQPDVDRVVLAMPVLSAETKEEVIESPALINDATPVIVEEDVVAFNKVEPDVVPEPKRVVADKAEIKAVTQPEIVAPPKQVVVAPVKAAPVKAAPVKTASAKVTTGSQPDASQWLKEDQLLTWPSSGYTLQVLGARSEESIVRFMTSLSSRDKLYYFNTLYKNGPWHVVVYGQYANRAAANRAINSLPPDLKKLKPWARSIGGVQQDIKKK</sequence>
<dbReference type="PANTHER" id="PTHR35894:SF7">
    <property type="entry name" value="GENERAL SECRETION PATHWAY PROTEIN A-RELATED"/>
    <property type="match status" value="1"/>
</dbReference>
<dbReference type="InterPro" id="IPR052026">
    <property type="entry name" value="ExeA_AAA_ATPase_DNA-bind"/>
</dbReference>
<dbReference type="Gene3D" id="3.40.50.300">
    <property type="entry name" value="P-loop containing nucleotide triphosphate hydrolases"/>
    <property type="match status" value="1"/>
</dbReference>
<dbReference type="PROSITE" id="PS51724">
    <property type="entry name" value="SPOR"/>
    <property type="match status" value="1"/>
</dbReference>
<keyword evidence="3" id="KW-1185">Reference proteome</keyword>
<dbReference type="PANTHER" id="PTHR35894">
    <property type="entry name" value="GENERAL SECRETION PATHWAY PROTEIN A-RELATED"/>
    <property type="match status" value="1"/>
</dbReference>
<dbReference type="Proteomes" id="UP000185999">
    <property type="component" value="Unassembled WGS sequence"/>
</dbReference>
<evidence type="ECO:0000313" key="2">
    <source>
        <dbReference type="EMBL" id="SIS43780.1"/>
    </source>
</evidence>
<dbReference type="Pfam" id="PF13401">
    <property type="entry name" value="AAA_22"/>
    <property type="match status" value="1"/>
</dbReference>